<organism evidence="1">
    <name type="scientific">Candidatus Kentrum sp. DK</name>
    <dbReference type="NCBI Taxonomy" id="2126562"/>
    <lineage>
        <taxon>Bacteria</taxon>
        <taxon>Pseudomonadati</taxon>
        <taxon>Pseudomonadota</taxon>
        <taxon>Gammaproteobacteria</taxon>
        <taxon>Candidatus Kentrum</taxon>
    </lineage>
</organism>
<dbReference type="AlphaFoldDB" id="A0A450SU71"/>
<reference evidence="1" key="1">
    <citation type="submission" date="2019-02" db="EMBL/GenBank/DDBJ databases">
        <authorList>
            <person name="Gruber-Vodicka R. H."/>
            <person name="Seah K. B. B."/>
        </authorList>
    </citation>
    <scope>NUCLEOTIDE SEQUENCE</scope>
    <source>
        <strain evidence="1">BECK_DK161</strain>
    </source>
</reference>
<accession>A0A450SU71</accession>
<name>A0A450SU71_9GAMM</name>
<gene>
    <name evidence="1" type="ORF">BECKDK2373C_GA0170839_106016</name>
</gene>
<protein>
    <submittedName>
        <fullName evidence="1">Uncharacterized protein</fullName>
    </submittedName>
</protein>
<sequence length="31" mass="3589">MNYYMFRLPYPSIGADYHQYITRSADSGTLG</sequence>
<proteinExistence type="predicted"/>
<dbReference type="EMBL" id="CAADEY010000060">
    <property type="protein sequence ID" value="VFJ57536.1"/>
    <property type="molecule type" value="Genomic_DNA"/>
</dbReference>
<evidence type="ECO:0000313" key="1">
    <source>
        <dbReference type="EMBL" id="VFJ57536.1"/>
    </source>
</evidence>